<evidence type="ECO:0000256" key="2">
    <source>
        <dbReference type="SAM" id="MobiDB-lite"/>
    </source>
</evidence>
<evidence type="ECO:0000259" key="4">
    <source>
        <dbReference type="Pfam" id="PF22570"/>
    </source>
</evidence>
<dbReference type="AlphaFoldDB" id="A0A4Q0SZ72"/>
<dbReference type="Proteomes" id="UP000289437">
    <property type="component" value="Unassembled WGS sequence"/>
</dbReference>
<keyword evidence="1" id="KW-0945">Host-virus interaction</keyword>
<feature type="compositionally biased region" description="Pro residues" evidence="2">
    <location>
        <begin position="190"/>
        <end position="210"/>
    </location>
</feature>
<proteinExistence type="predicted"/>
<dbReference type="PANTHER" id="PTHR13037:SF24">
    <property type="entry name" value="POLYCOMB PROTEIN PCL-RELATED"/>
    <property type="match status" value="1"/>
</dbReference>
<gene>
    <name evidence="5" type="ORF">GRAN_3943</name>
</gene>
<feature type="domain" description="LiaF transmembrane" evidence="4">
    <location>
        <begin position="357"/>
        <end position="396"/>
    </location>
</feature>
<keyword evidence="3" id="KW-1133">Transmembrane helix</keyword>
<reference evidence="6" key="2">
    <citation type="submission" date="2019-02" db="EMBL/GenBank/DDBJ databases">
        <title>Granulicella sibirica sp. nov., a psychrotolerant acidobacterium isolated from an organic soil layer in forested tundra, West Siberia.</title>
        <authorList>
            <person name="Oshkin I.Y."/>
            <person name="Kulichevskaya I.S."/>
            <person name="Rijpstra W.I.C."/>
            <person name="Sinninghe Damste J.S."/>
            <person name="Rakitin A.L."/>
            <person name="Ravin N.V."/>
            <person name="Dedysh S.N."/>
        </authorList>
    </citation>
    <scope>NUCLEOTIDE SEQUENCE [LARGE SCALE GENOMIC DNA]</scope>
    <source>
        <strain evidence="6">AF10</strain>
    </source>
</reference>
<dbReference type="EMBL" id="RDSM01000003">
    <property type="protein sequence ID" value="RXH54839.1"/>
    <property type="molecule type" value="Genomic_DNA"/>
</dbReference>
<dbReference type="InterPro" id="IPR054331">
    <property type="entry name" value="LiaF_TM"/>
</dbReference>
<feature type="compositionally biased region" description="Low complexity" evidence="2">
    <location>
        <begin position="51"/>
        <end position="67"/>
    </location>
</feature>
<evidence type="ECO:0000256" key="1">
    <source>
        <dbReference type="ARBA" id="ARBA00022581"/>
    </source>
</evidence>
<evidence type="ECO:0000256" key="3">
    <source>
        <dbReference type="SAM" id="Phobius"/>
    </source>
</evidence>
<evidence type="ECO:0000313" key="5">
    <source>
        <dbReference type="EMBL" id="RXH54839.1"/>
    </source>
</evidence>
<feature type="region of interest" description="Disordered" evidence="2">
    <location>
        <begin position="181"/>
        <end position="213"/>
    </location>
</feature>
<keyword evidence="3" id="KW-0812">Transmembrane</keyword>
<feature type="transmembrane region" description="Helical" evidence="3">
    <location>
        <begin position="283"/>
        <end position="302"/>
    </location>
</feature>
<reference evidence="5 6" key="1">
    <citation type="submission" date="2018-11" db="EMBL/GenBank/DDBJ databases">
        <authorList>
            <person name="Mardanov A.V."/>
            <person name="Ravin N.V."/>
            <person name="Dedysh S.N."/>
        </authorList>
    </citation>
    <scope>NUCLEOTIDE SEQUENCE [LARGE SCALE GENOMIC DNA]</scope>
    <source>
        <strain evidence="5 6">AF10</strain>
    </source>
</reference>
<organism evidence="5 6">
    <name type="scientific">Granulicella sibirica</name>
    <dbReference type="NCBI Taxonomy" id="2479048"/>
    <lineage>
        <taxon>Bacteria</taxon>
        <taxon>Pseudomonadati</taxon>
        <taxon>Acidobacteriota</taxon>
        <taxon>Terriglobia</taxon>
        <taxon>Terriglobales</taxon>
        <taxon>Acidobacteriaceae</taxon>
        <taxon>Granulicella</taxon>
    </lineage>
</organism>
<feature type="transmembrane region" description="Helical" evidence="3">
    <location>
        <begin position="380"/>
        <end position="398"/>
    </location>
</feature>
<dbReference type="PANTHER" id="PTHR13037">
    <property type="entry name" value="FORMIN"/>
    <property type="match status" value="1"/>
</dbReference>
<name>A0A4Q0SZ72_9BACT</name>
<keyword evidence="3" id="KW-0472">Membrane</keyword>
<dbReference type="RefSeq" id="WP_241654987.1">
    <property type="nucleotide sequence ID" value="NZ_RDSM01000003.1"/>
</dbReference>
<comment type="caution">
    <text evidence="5">The sequence shown here is derived from an EMBL/GenBank/DDBJ whole genome shotgun (WGS) entry which is preliminary data.</text>
</comment>
<feature type="transmembrane region" description="Helical" evidence="3">
    <location>
        <begin position="348"/>
        <end position="368"/>
    </location>
</feature>
<feature type="compositionally biased region" description="Pro residues" evidence="2">
    <location>
        <begin position="75"/>
        <end position="86"/>
    </location>
</feature>
<feature type="compositionally biased region" description="Polar residues" evidence="2">
    <location>
        <begin position="433"/>
        <end position="443"/>
    </location>
</feature>
<keyword evidence="6" id="KW-1185">Reference proteome</keyword>
<feature type="compositionally biased region" description="Pro residues" evidence="2">
    <location>
        <begin position="409"/>
        <end position="419"/>
    </location>
</feature>
<evidence type="ECO:0000313" key="6">
    <source>
        <dbReference type="Proteomes" id="UP000289437"/>
    </source>
</evidence>
<accession>A0A4Q0SZ72</accession>
<protein>
    <recommendedName>
        <fullName evidence="4">LiaF transmembrane domain-containing protein</fullName>
    </recommendedName>
</protein>
<feature type="transmembrane region" description="Helical" evidence="3">
    <location>
        <begin position="117"/>
        <end position="146"/>
    </location>
</feature>
<feature type="region of interest" description="Disordered" evidence="2">
    <location>
        <begin position="51"/>
        <end position="89"/>
    </location>
</feature>
<dbReference type="Pfam" id="PF22570">
    <property type="entry name" value="LiaF-TM"/>
    <property type="match status" value="1"/>
</dbReference>
<feature type="transmembrane region" description="Helical" evidence="3">
    <location>
        <begin position="308"/>
        <end position="327"/>
    </location>
</feature>
<sequence length="443" mass="47353">MNDTYQPDPTQQLAFCQICGRAVASDADRLAGRAFACGLCNETKLAAPASTGYTYPGPEPTSGPSTASGGGIPPGAMPPYPPPPSPAGDVPNPGLAALLGLIPGVGAMYNGQYAKGIVHLVVFAVLSSLVDSNGIFLLFVFGWVAYQSIEAHHTARARRDGTPLPNPFGLNDIGEKLGFGKAWPNYPSNPQTPPPPPGAAAPNAPPPPTGAPTSNWGAPWESYRYAPPPVPPYTAPPVPPYTQQQAPNYPPYQPVTPPPFAGETYVPFDPNAEPPYPAPRHRFPAGAIWLIALGTLFLLNTSGIFRGINFRFFLPLFFIGIGIWLFINRMTRTGHSLADDGSPEYRVRLFRAARGTVWLILVGVIFFLDDFNILNWGRSWPLFLILAGVMAFVERAVYRGAGPTPYNYGPPNPPVPPSTYTPNPGTAIVPTETAPSTNSQEGR</sequence>
<feature type="region of interest" description="Disordered" evidence="2">
    <location>
        <begin position="409"/>
        <end position="443"/>
    </location>
</feature>